<dbReference type="GO" id="GO:0016787">
    <property type="term" value="F:hydrolase activity"/>
    <property type="evidence" value="ECO:0007669"/>
    <property type="project" value="InterPro"/>
</dbReference>
<dbReference type="SUPFAM" id="SSF89550">
    <property type="entry name" value="PHP domain-like"/>
    <property type="match status" value="1"/>
</dbReference>
<dbReference type="RefSeq" id="WP_349243712.1">
    <property type="nucleotide sequence ID" value="NZ_JASCXX010000004.1"/>
</dbReference>
<dbReference type="AlphaFoldDB" id="A0AAW6TVL3"/>
<feature type="domain" description="3-keto-alpha-glucoside-1,2-lyase/3-keto-2-hydroxy-glucal hydratase" evidence="2">
    <location>
        <begin position="29"/>
        <end position="201"/>
    </location>
</feature>
<dbReference type="InterPro" id="IPR016195">
    <property type="entry name" value="Pol/histidinol_Pase-like"/>
</dbReference>
<comment type="caution">
    <text evidence="3">The sequence shown here is derived from an EMBL/GenBank/DDBJ whole genome shotgun (WGS) entry which is preliminary data.</text>
</comment>
<dbReference type="Proteomes" id="UP001431776">
    <property type="component" value="Unassembled WGS sequence"/>
</dbReference>
<accession>A0AAW6TVL3</accession>
<keyword evidence="1" id="KW-0732">Signal</keyword>
<name>A0AAW6TVL3_9BACT</name>
<evidence type="ECO:0000256" key="1">
    <source>
        <dbReference type="SAM" id="SignalP"/>
    </source>
</evidence>
<evidence type="ECO:0000313" key="3">
    <source>
        <dbReference type="EMBL" id="MDI6448304.1"/>
    </source>
</evidence>
<evidence type="ECO:0000259" key="2">
    <source>
        <dbReference type="Pfam" id="PF06439"/>
    </source>
</evidence>
<dbReference type="InterPro" id="IPR010496">
    <property type="entry name" value="AL/BT2_dom"/>
</dbReference>
<reference evidence="3" key="1">
    <citation type="submission" date="2023-05" db="EMBL/GenBank/DDBJ databases">
        <title>Anaerotaeda fermentans gen. nov., sp. nov., a novel anaerobic planctomycete of the new family within the order Sedimentisphaerales isolated from Taman Peninsula, Russia.</title>
        <authorList>
            <person name="Khomyakova M.A."/>
            <person name="Merkel A.Y."/>
            <person name="Slobodkin A.I."/>
        </authorList>
    </citation>
    <scope>NUCLEOTIDE SEQUENCE</scope>
    <source>
        <strain evidence="3">M17dextr</strain>
    </source>
</reference>
<keyword evidence="4" id="KW-1185">Reference proteome</keyword>
<dbReference type="Gene3D" id="2.60.120.560">
    <property type="entry name" value="Exo-inulinase, domain 1"/>
    <property type="match status" value="1"/>
</dbReference>
<protein>
    <submittedName>
        <fullName evidence="3">DUF1080 domain-containing protein</fullName>
    </submittedName>
</protein>
<dbReference type="Pfam" id="PF06439">
    <property type="entry name" value="3keto-disac_hyd"/>
    <property type="match status" value="1"/>
</dbReference>
<evidence type="ECO:0000313" key="4">
    <source>
        <dbReference type="Proteomes" id="UP001431776"/>
    </source>
</evidence>
<feature type="chain" id="PRO_5043465137" evidence="1">
    <location>
        <begin position="23"/>
        <end position="455"/>
    </location>
</feature>
<dbReference type="EMBL" id="JASCXX010000004">
    <property type="protein sequence ID" value="MDI6448304.1"/>
    <property type="molecule type" value="Genomic_DNA"/>
</dbReference>
<dbReference type="Gene3D" id="3.20.20.140">
    <property type="entry name" value="Metal-dependent hydrolases"/>
    <property type="match status" value="1"/>
</dbReference>
<feature type="signal peptide" evidence="1">
    <location>
        <begin position="1"/>
        <end position="22"/>
    </location>
</feature>
<gene>
    <name evidence="3" type="ORF">QJ522_04550</name>
</gene>
<proteinExistence type="predicted"/>
<sequence length="455" mass="50429">MGKTALVAWMMVVAALAGPAAGQVGDAAWLCLFDGRTLDGWKASENVGTFMVQDGAIVAHGARSHLFYTGPVEDAQFTDFELKVDVMTESGANGGVYFHTRYQETDWPRRGFEVQVNNSFAADPRKTGSLYGIQDVRTAVAEDKVWFTQHIIVQGNHVTVFVDGKKVVDWTATDRQLRGGTFALQGHDPGSTVRYRNIYVKPLPVLDFPIVDYHVHLKGGLTLDEAIALSQRRGVKFGIAENCGVGFPTTNDAALEPFLKQLEGRPVYRAMQAEGREWVTMFSPQTIAKFDYVFTDSMTWTNDAGKRMRLWIPSEVEIGDKQVFMDTLVERTVGILANEPIDIYVNPTFLPAVIADEYDALWTDERMDKVIGAAVRNDVAIEVNARYRLPSERFVRKAKAAGAKFSFGTNNGGNDDLGELAYSLMIARRCGLRANDMFVPKPDGQKPVQKKGLPK</sequence>
<organism evidence="3 4">
    <name type="scientific">Anaerobaca lacustris</name>
    <dbReference type="NCBI Taxonomy" id="3044600"/>
    <lineage>
        <taxon>Bacteria</taxon>
        <taxon>Pseudomonadati</taxon>
        <taxon>Planctomycetota</taxon>
        <taxon>Phycisphaerae</taxon>
        <taxon>Sedimentisphaerales</taxon>
        <taxon>Anaerobacaceae</taxon>
        <taxon>Anaerobaca</taxon>
    </lineage>
</organism>